<keyword evidence="2" id="KW-0808">Transferase</keyword>
<evidence type="ECO:0000259" key="1">
    <source>
        <dbReference type="Pfam" id="PF08241"/>
    </source>
</evidence>
<keyword evidence="2" id="KW-0489">Methyltransferase</keyword>
<accession>A0ABS1UDF1</accession>
<sequence length="283" mass="31705">MELGSCHSLHGFRNLMASLHEKRQEMAQYERAMLRPGPVFAVPGYCWACNRDTSFQVSYDNCFTGDDGTRMPNWREHLVCPICGLNNRMRAALMFMTEAVDTAEAVYLTEQVTPLYKATAARFPHLIGSEYLRDGTAPGRTNPANLRHEDVTALTLEDGSFACIGSFDVLEHVPDYMAGLHEFARCLRPGGRLLMTVPFALGSHPHVIRAELDADGGIRHIMPPEYHGDPLDTSGVLCFRHFGWALIEDLRLAGFRNARMMFFWSSELGHLGGMQSVLEAVRQ</sequence>
<proteinExistence type="predicted"/>
<dbReference type="InterPro" id="IPR029063">
    <property type="entry name" value="SAM-dependent_MTases_sf"/>
</dbReference>
<dbReference type="EMBL" id="JAETWB010000112">
    <property type="protein sequence ID" value="MBL6082729.1"/>
    <property type="molecule type" value="Genomic_DNA"/>
</dbReference>
<dbReference type="GO" id="GO:0008168">
    <property type="term" value="F:methyltransferase activity"/>
    <property type="evidence" value="ECO:0007669"/>
    <property type="project" value="UniProtKB-KW"/>
</dbReference>
<dbReference type="GO" id="GO:0032259">
    <property type="term" value="P:methylation"/>
    <property type="evidence" value="ECO:0007669"/>
    <property type="project" value="UniProtKB-KW"/>
</dbReference>
<comment type="caution">
    <text evidence="2">The sequence shown here is derived from an EMBL/GenBank/DDBJ whole genome shotgun (WGS) entry which is preliminary data.</text>
</comment>
<dbReference type="RefSeq" id="WP_202836059.1">
    <property type="nucleotide sequence ID" value="NZ_JAETWB010000112.1"/>
</dbReference>
<reference evidence="2 3" key="1">
    <citation type="submission" date="2021-01" db="EMBL/GenBank/DDBJ databases">
        <title>Belnapia mucosa sp. nov. and Belnapia arida sp. nov., isolated from the Tabernas Desert (Almeria, Spain).</title>
        <authorList>
            <person name="Molina-Menor E."/>
            <person name="Vidal-Verdu A."/>
            <person name="Calonge A."/>
            <person name="Satari L."/>
            <person name="Pereto J."/>
            <person name="Porcar M."/>
        </authorList>
    </citation>
    <scope>NUCLEOTIDE SEQUENCE [LARGE SCALE GENOMIC DNA]</scope>
    <source>
        <strain evidence="2 3">T18</strain>
    </source>
</reference>
<evidence type="ECO:0000313" key="3">
    <source>
        <dbReference type="Proteomes" id="UP000660885"/>
    </source>
</evidence>
<protein>
    <submittedName>
        <fullName evidence="2">Class I SAM-dependent methyltransferase</fullName>
    </submittedName>
</protein>
<dbReference type="SUPFAM" id="SSF53335">
    <property type="entry name" value="S-adenosyl-L-methionine-dependent methyltransferases"/>
    <property type="match status" value="1"/>
</dbReference>
<gene>
    <name evidence="2" type="ORF">JMJ56_32750</name>
</gene>
<keyword evidence="3" id="KW-1185">Reference proteome</keyword>
<organism evidence="2 3">
    <name type="scientific">Belnapia arida</name>
    <dbReference type="NCBI Taxonomy" id="2804533"/>
    <lineage>
        <taxon>Bacteria</taxon>
        <taxon>Pseudomonadati</taxon>
        <taxon>Pseudomonadota</taxon>
        <taxon>Alphaproteobacteria</taxon>
        <taxon>Acetobacterales</taxon>
        <taxon>Roseomonadaceae</taxon>
        <taxon>Belnapia</taxon>
    </lineage>
</organism>
<dbReference type="CDD" id="cd02440">
    <property type="entry name" value="AdoMet_MTases"/>
    <property type="match status" value="1"/>
</dbReference>
<dbReference type="Gene3D" id="3.40.50.150">
    <property type="entry name" value="Vaccinia Virus protein VP39"/>
    <property type="match status" value="1"/>
</dbReference>
<evidence type="ECO:0000313" key="2">
    <source>
        <dbReference type="EMBL" id="MBL6082729.1"/>
    </source>
</evidence>
<name>A0ABS1UDF1_9PROT</name>
<feature type="domain" description="Methyltransferase type 11" evidence="1">
    <location>
        <begin position="144"/>
        <end position="194"/>
    </location>
</feature>
<dbReference type="InterPro" id="IPR013216">
    <property type="entry name" value="Methyltransf_11"/>
</dbReference>
<dbReference type="Proteomes" id="UP000660885">
    <property type="component" value="Unassembled WGS sequence"/>
</dbReference>
<dbReference type="Pfam" id="PF08241">
    <property type="entry name" value="Methyltransf_11"/>
    <property type="match status" value="1"/>
</dbReference>